<gene>
    <name evidence="3" type="ORF">CC86DRAFT_372877</name>
</gene>
<feature type="region of interest" description="Disordered" evidence="2">
    <location>
        <begin position="188"/>
        <end position="208"/>
    </location>
</feature>
<feature type="compositionally biased region" description="Basic and acidic residues" evidence="2">
    <location>
        <begin position="255"/>
        <end position="266"/>
    </location>
</feature>
<dbReference type="GO" id="GO:0005783">
    <property type="term" value="C:endoplasmic reticulum"/>
    <property type="evidence" value="ECO:0007669"/>
    <property type="project" value="TreeGrafter"/>
</dbReference>
<reference evidence="3" key="1">
    <citation type="journal article" date="2020" name="Stud. Mycol.">
        <title>101 Dothideomycetes genomes: a test case for predicting lifestyles and emergence of pathogens.</title>
        <authorList>
            <person name="Haridas S."/>
            <person name="Albert R."/>
            <person name="Binder M."/>
            <person name="Bloem J."/>
            <person name="Labutti K."/>
            <person name="Salamov A."/>
            <person name="Andreopoulos B."/>
            <person name="Baker S."/>
            <person name="Barry K."/>
            <person name="Bills G."/>
            <person name="Bluhm B."/>
            <person name="Cannon C."/>
            <person name="Castanera R."/>
            <person name="Culley D."/>
            <person name="Daum C."/>
            <person name="Ezra D."/>
            <person name="Gonzalez J."/>
            <person name="Henrissat B."/>
            <person name="Kuo A."/>
            <person name="Liang C."/>
            <person name="Lipzen A."/>
            <person name="Lutzoni F."/>
            <person name="Magnuson J."/>
            <person name="Mondo S."/>
            <person name="Nolan M."/>
            <person name="Ohm R."/>
            <person name="Pangilinan J."/>
            <person name="Park H.-J."/>
            <person name="Ramirez L."/>
            <person name="Alfaro M."/>
            <person name="Sun H."/>
            <person name="Tritt A."/>
            <person name="Yoshinaga Y."/>
            <person name="Zwiers L.-H."/>
            <person name="Turgeon B."/>
            <person name="Goodwin S."/>
            <person name="Spatafora J."/>
            <person name="Crous P."/>
            <person name="Grigoriev I."/>
        </authorList>
    </citation>
    <scope>NUCLEOTIDE SEQUENCE</scope>
    <source>
        <strain evidence="3">CBS 113818</strain>
    </source>
</reference>
<keyword evidence="1" id="KW-0472">Membrane</keyword>
<organism evidence="3 4">
    <name type="scientific">Ophiobolus disseminans</name>
    <dbReference type="NCBI Taxonomy" id="1469910"/>
    <lineage>
        <taxon>Eukaryota</taxon>
        <taxon>Fungi</taxon>
        <taxon>Dikarya</taxon>
        <taxon>Ascomycota</taxon>
        <taxon>Pezizomycotina</taxon>
        <taxon>Dothideomycetes</taxon>
        <taxon>Pleosporomycetidae</taxon>
        <taxon>Pleosporales</taxon>
        <taxon>Pleosporineae</taxon>
        <taxon>Phaeosphaeriaceae</taxon>
        <taxon>Ophiobolus</taxon>
    </lineage>
</organism>
<sequence>MQPSRLLFALALLLAPVALLGTAWLYLYPIFHGCGFPAPPSRLGGTAPFRLLALGDPQLEGDSSLPDPNAPMLPSLQWFVQDMQHGPDTRTRIKTLRRAVDGLKQDVPRYLEGKRKAVDLWGNDLYLAHIVRSVRWWSEPSHVAVLGDLLGSQWITAGEFEKRARRYWGVVMKGFDGVPRAVYGMSEKEGESVDGMTGKEEEEHCVESEMGNLASALADAEQDDPHMKEDDEGEHPDGEVKEEEPAVEEQIEEEPVAKDPPEEQGKPLRKPYWGGTTEVLGAEKDWANRVINIAGNHDVGYAGDLDESRVERFEKAFGNVNWDIWFTLPPASNDTHTPDESDTDNTPPALRIVVLNSMNIDTPAWSSDLQTETYSFMNHIITTARPVQDKTHATILLTHIPLEKQAGICVDRPYFAFFDGGHGVREQNMLSDHSSKTILQGVFGMSENRWAAGEGFGRRGIVLNGHDHEGCDVVHFARQEGAEDACAVNDIQSEDAYWPKITTTMPGVEAPTGTMDALVTVETSSINETNPLLEHENTSPAKNSHPSPDPPSFDPEPEPAWLAHSYPPRPYHISHDAITNTSHCTSISSSPHIREITLRSMMGDFSGHAGFLSAWFDAQKGEKGEWIFEFNSCGVGVQHWWWGVHSVDFALVVVLVVCGVSRVLETYYRPGSDGKNDSAVKANGTSAEKAKGV</sequence>
<evidence type="ECO:0000313" key="4">
    <source>
        <dbReference type="Proteomes" id="UP000799424"/>
    </source>
</evidence>
<accession>A0A6A6ZML3</accession>
<keyword evidence="4" id="KW-1185">Reference proteome</keyword>
<dbReference type="GO" id="GO:0006506">
    <property type="term" value="P:GPI anchor biosynthetic process"/>
    <property type="evidence" value="ECO:0007669"/>
    <property type="project" value="InterPro"/>
</dbReference>
<name>A0A6A6ZML3_9PLEO</name>
<proteinExistence type="predicted"/>
<dbReference type="PANTHER" id="PTHR13315">
    <property type="entry name" value="METALLO PHOSPHOESTERASE RELATED"/>
    <property type="match status" value="1"/>
</dbReference>
<feature type="compositionally biased region" description="Basic and acidic residues" evidence="2">
    <location>
        <begin position="223"/>
        <end position="239"/>
    </location>
</feature>
<dbReference type="GO" id="GO:0016020">
    <property type="term" value="C:membrane"/>
    <property type="evidence" value="ECO:0007669"/>
    <property type="project" value="GOC"/>
</dbReference>
<evidence type="ECO:0000313" key="3">
    <source>
        <dbReference type="EMBL" id="KAF2822322.1"/>
    </source>
</evidence>
<dbReference type="InterPro" id="IPR029052">
    <property type="entry name" value="Metallo-depent_PP-like"/>
</dbReference>
<dbReference type="PANTHER" id="PTHR13315:SF1">
    <property type="entry name" value="PROTEIN TED1"/>
    <property type="match status" value="1"/>
</dbReference>
<dbReference type="OrthoDB" id="9984693at2759"/>
<feature type="compositionally biased region" description="Acidic residues" evidence="2">
    <location>
        <begin position="240"/>
        <end position="254"/>
    </location>
</feature>
<feature type="region of interest" description="Disordered" evidence="2">
    <location>
        <begin position="528"/>
        <end position="561"/>
    </location>
</feature>
<dbReference type="AlphaFoldDB" id="A0A6A6ZML3"/>
<evidence type="ECO:0000256" key="2">
    <source>
        <dbReference type="SAM" id="MobiDB-lite"/>
    </source>
</evidence>
<evidence type="ECO:0008006" key="5">
    <source>
        <dbReference type="Google" id="ProtNLM"/>
    </source>
</evidence>
<evidence type="ECO:0000256" key="1">
    <source>
        <dbReference type="ARBA" id="ARBA00023136"/>
    </source>
</evidence>
<feature type="region of interest" description="Disordered" evidence="2">
    <location>
        <begin position="674"/>
        <end position="693"/>
    </location>
</feature>
<dbReference type="SUPFAM" id="SSF56300">
    <property type="entry name" value="Metallo-dependent phosphatases"/>
    <property type="match status" value="1"/>
</dbReference>
<feature type="compositionally biased region" description="Basic and acidic residues" evidence="2">
    <location>
        <begin position="188"/>
        <end position="207"/>
    </location>
</feature>
<dbReference type="EMBL" id="MU006234">
    <property type="protein sequence ID" value="KAF2822322.1"/>
    <property type="molecule type" value="Genomic_DNA"/>
</dbReference>
<feature type="region of interest" description="Disordered" evidence="2">
    <location>
        <begin position="221"/>
        <end position="274"/>
    </location>
</feature>
<dbReference type="InterPro" id="IPR033308">
    <property type="entry name" value="PGAP5/Cdc1/Ted1"/>
</dbReference>
<protein>
    <recommendedName>
        <fullName evidence="5">Calcineurin-like phosphoesterase domain-containing protein</fullName>
    </recommendedName>
</protein>
<dbReference type="Proteomes" id="UP000799424">
    <property type="component" value="Unassembled WGS sequence"/>
</dbReference>